<keyword evidence="2" id="KW-1185">Reference proteome</keyword>
<protein>
    <submittedName>
        <fullName evidence="1">Uncharacterized protein</fullName>
    </submittedName>
</protein>
<accession>A0AAV4UCP2</accession>
<dbReference type="AlphaFoldDB" id="A0AAV4UCP2"/>
<organism evidence="1 2">
    <name type="scientific">Caerostris extrusa</name>
    <name type="common">Bark spider</name>
    <name type="synonym">Caerostris bankana</name>
    <dbReference type="NCBI Taxonomy" id="172846"/>
    <lineage>
        <taxon>Eukaryota</taxon>
        <taxon>Metazoa</taxon>
        <taxon>Ecdysozoa</taxon>
        <taxon>Arthropoda</taxon>
        <taxon>Chelicerata</taxon>
        <taxon>Arachnida</taxon>
        <taxon>Araneae</taxon>
        <taxon>Araneomorphae</taxon>
        <taxon>Entelegynae</taxon>
        <taxon>Araneoidea</taxon>
        <taxon>Araneidae</taxon>
        <taxon>Caerostris</taxon>
    </lineage>
</organism>
<sequence length="66" mass="8104">MKCPQPHQSLLLLDTPTLDDEWLQENWIEEYWFAYDQAKAIEMMLQNKENNSLHFMKYLSKLKYHN</sequence>
<dbReference type="EMBL" id="BPLR01012651">
    <property type="protein sequence ID" value="GIY55544.1"/>
    <property type="molecule type" value="Genomic_DNA"/>
</dbReference>
<evidence type="ECO:0000313" key="1">
    <source>
        <dbReference type="EMBL" id="GIY55544.1"/>
    </source>
</evidence>
<evidence type="ECO:0000313" key="2">
    <source>
        <dbReference type="Proteomes" id="UP001054945"/>
    </source>
</evidence>
<name>A0AAV4UCP2_CAEEX</name>
<reference evidence="1 2" key="1">
    <citation type="submission" date="2021-06" db="EMBL/GenBank/DDBJ databases">
        <title>Caerostris extrusa draft genome.</title>
        <authorList>
            <person name="Kono N."/>
            <person name="Arakawa K."/>
        </authorList>
    </citation>
    <scope>NUCLEOTIDE SEQUENCE [LARGE SCALE GENOMIC DNA]</scope>
</reference>
<gene>
    <name evidence="1" type="ORF">CEXT_15921</name>
</gene>
<dbReference type="Proteomes" id="UP001054945">
    <property type="component" value="Unassembled WGS sequence"/>
</dbReference>
<comment type="caution">
    <text evidence="1">The sequence shown here is derived from an EMBL/GenBank/DDBJ whole genome shotgun (WGS) entry which is preliminary data.</text>
</comment>
<proteinExistence type="predicted"/>